<sequence length="66" mass="7265">MSKKLVKSTSNSIFSGVCGGLGKYFNIDPTAVRLGFVLSLFFSFGTTAVAYVLMAFIMPKDDTYFY</sequence>
<dbReference type="EMBL" id="JABANE010000001">
    <property type="protein sequence ID" value="NME66372.1"/>
    <property type="molecule type" value="Genomic_DNA"/>
</dbReference>
<keyword evidence="4 6" id="KW-1133">Transmembrane helix</keyword>
<evidence type="ECO:0000256" key="3">
    <source>
        <dbReference type="ARBA" id="ARBA00022692"/>
    </source>
</evidence>
<comment type="subcellular location">
    <subcellularLocation>
        <location evidence="1">Cell membrane</location>
        <topology evidence="1">Single-pass membrane protein</topology>
    </subcellularLocation>
</comment>
<dbReference type="Pfam" id="PF04024">
    <property type="entry name" value="PspC"/>
    <property type="match status" value="1"/>
</dbReference>
<gene>
    <name evidence="8" type="ORF">HHU12_00195</name>
</gene>
<dbReference type="AlphaFoldDB" id="A0A7X9P0Z8"/>
<evidence type="ECO:0000259" key="7">
    <source>
        <dbReference type="Pfam" id="PF04024"/>
    </source>
</evidence>
<organism evidence="8 9">
    <name type="scientific">Flammeovirga aprica JL-4</name>
    <dbReference type="NCBI Taxonomy" id="694437"/>
    <lineage>
        <taxon>Bacteria</taxon>
        <taxon>Pseudomonadati</taxon>
        <taxon>Bacteroidota</taxon>
        <taxon>Cytophagia</taxon>
        <taxon>Cytophagales</taxon>
        <taxon>Flammeovirgaceae</taxon>
        <taxon>Flammeovirga</taxon>
    </lineage>
</organism>
<comment type="caution">
    <text evidence="8">The sequence shown here is derived from an EMBL/GenBank/DDBJ whole genome shotgun (WGS) entry which is preliminary data.</text>
</comment>
<evidence type="ECO:0000256" key="4">
    <source>
        <dbReference type="ARBA" id="ARBA00022989"/>
    </source>
</evidence>
<keyword evidence="3 6" id="KW-0812">Transmembrane</keyword>
<reference evidence="8 9" key="1">
    <citation type="submission" date="2020-04" db="EMBL/GenBank/DDBJ databases">
        <title>Flammeovirga sp. SR4, a novel species isolated from seawater.</title>
        <authorList>
            <person name="Wang X."/>
        </authorList>
    </citation>
    <scope>NUCLEOTIDE SEQUENCE [LARGE SCALE GENOMIC DNA]</scope>
    <source>
        <strain evidence="8 9">ATCC 23126</strain>
    </source>
</reference>
<dbReference type="RefSeq" id="WP_169654148.1">
    <property type="nucleotide sequence ID" value="NZ_JABANE010000001.1"/>
</dbReference>
<dbReference type="Proteomes" id="UP000576082">
    <property type="component" value="Unassembled WGS sequence"/>
</dbReference>
<keyword evidence="9" id="KW-1185">Reference proteome</keyword>
<accession>A0A7X9P0Z8</accession>
<dbReference type="InterPro" id="IPR007168">
    <property type="entry name" value="Phageshock_PspC_N"/>
</dbReference>
<name>A0A7X9P0Z8_9BACT</name>
<dbReference type="PANTHER" id="PTHR33885:SF3">
    <property type="entry name" value="PHAGE SHOCK PROTEIN C"/>
    <property type="match status" value="1"/>
</dbReference>
<proteinExistence type="predicted"/>
<dbReference type="GO" id="GO:0005886">
    <property type="term" value="C:plasma membrane"/>
    <property type="evidence" value="ECO:0007669"/>
    <property type="project" value="UniProtKB-SubCell"/>
</dbReference>
<keyword evidence="5 6" id="KW-0472">Membrane</keyword>
<evidence type="ECO:0000256" key="2">
    <source>
        <dbReference type="ARBA" id="ARBA00022475"/>
    </source>
</evidence>
<feature type="transmembrane region" description="Helical" evidence="6">
    <location>
        <begin position="34"/>
        <end position="58"/>
    </location>
</feature>
<feature type="domain" description="Phage shock protein PspC N-terminal" evidence="7">
    <location>
        <begin position="3"/>
        <end position="60"/>
    </location>
</feature>
<dbReference type="PANTHER" id="PTHR33885">
    <property type="entry name" value="PHAGE SHOCK PROTEIN C"/>
    <property type="match status" value="1"/>
</dbReference>
<evidence type="ECO:0000313" key="9">
    <source>
        <dbReference type="Proteomes" id="UP000576082"/>
    </source>
</evidence>
<evidence type="ECO:0000256" key="1">
    <source>
        <dbReference type="ARBA" id="ARBA00004162"/>
    </source>
</evidence>
<evidence type="ECO:0000256" key="6">
    <source>
        <dbReference type="SAM" id="Phobius"/>
    </source>
</evidence>
<dbReference type="InterPro" id="IPR052027">
    <property type="entry name" value="PspC"/>
</dbReference>
<protein>
    <submittedName>
        <fullName evidence="8">PspC domain-containing protein</fullName>
    </submittedName>
</protein>
<evidence type="ECO:0000313" key="8">
    <source>
        <dbReference type="EMBL" id="NME66372.1"/>
    </source>
</evidence>
<evidence type="ECO:0000256" key="5">
    <source>
        <dbReference type="ARBA" id="ARBA00023136"/>
    </source>
</evidence>
<keyword evidence="2" id="KW-1003">Cell membrane</keyword>